<sequence>MNELLFRTNEIIRNIHPLVVYSVIFLCGLYVFWRGSAESRKNRSSVFDMFLVSGLLSGIVGRIVYIILEWETFRLFIWYWLPYEKYGEDIYFFRLLPWRFFSIWDGGLVILGMFVSLLIFMTFYALVLKKWRLKHMFFPIYFSSTTMLGLSFMYIGINSGFNDWIYKGLVLIALLAVFFLLFKFIYKVVKNPLREKYVLGYVGFLVVLISSLYISYLYLTSELSFLEDVLIAIFVIWSIVMGISFIVDLKMARVRIESVSAVRSVKLK</sequence>
<evidence type="ECO:0000256" key="1">
    <source>
        <dbReference type="SAM" id="Phobius"/>
    </source>
</evidence>
<evidence type="ECO:0000313" key="2">
    <source>
        <dbReference type="EMBL" id="KKP55498.1"/>
    </source>
</evidence>
<keyword evidence="1" id="KW-0812">Transmembrane</keyword>
<organism evidence="2 3">
    <name type="scientific">candidate division WS6 bacterium GW2011_GWB1_33_6</name>
    <dbReference type="NCBI Taxonomy" id="1619088"/>
    <lineage>
        <taxon>Bacteria</taxon>
        <taxon>Candidatus Dojkabacteria</taxon>
    </lineage>
</organism>
<proteinExistence type="predicted"/>
<feature type="transmembrane region" description="Helical" evidence="1">
    <location>
        <begin position="198"/>
        <end position="217"/>
    </location>
</feature>
<reference evidence="2 3" key="1">
    <citation type="journal article" date="2015" name="Nature">
        <title>rRNA introns, odd ribosomes, and small enigmatic genomes across a large radiation of phyla.</title>
        <authorList>
            <person name="Brown C.T."/>
            <person name="Hug L.A."/>
            <person name="Thomas B.C."/>
            <person name="Sharon I."/>
            <person name="Castelle C.J."/>
            <person name="Singh A."/>
            <person name="Wilkins M.J."/>
            <person name="Williams K.H."/>
            <person name="Banfield J.F."/>
        </authorList>
    </citation>
    <scope>NUCLEOTIDE SEQUENCE [LARGE SCALE GENOMIC DNA]</scope>
</reference>
<dbReference type="EMBL" id="LBPI01000001">
    <property type="protein sequence ID" value="KKP55498.1"/>
    <property type="molecule type" value="Genomic_DNA"/>
</dbReference>
<protein>
    <recommendedName>
        <fullName evidence="4">Prolipoprotein diacylglyceryl transferase</fullName>
    </recommendedName>
</protein>
<keyword evidence="1" id="KW-1133">Transmembrane helix</keyword>
<gene>
    <name evidence="2" type="ORF">UR47_C0001G0059</name>
</gene>
<feature type="transmembrane region" description="Helical" evidence="1">
    <location>
        <begin position="15"/>
        <end position="33"/>
    </location>
</feature>
<feature type="transmembrane region" description="Helical" evidence="1">
    <location>
        <begin position="101"/>
        <end position="126"/>
    </location>
</feature>
<feature type="transmembrane region" description="Helical" evidence="1">
    <location>
        <begin position="164"/>
        <end position="186"/>
    </location>
</feature>
<evidence type="ECO:0008006" key="4">
    <source>
        <dbReference type="Google" id="ProtNLM"/>
    </source>
</evidence>
<feature type="transmembrane region" description="Helical" evidence="1">
    <location>
        <begin position="229"/>
        <end position="247"/>
    </location>
</feature>
<keyword evidence="1" id="KW-0472">Membrane</keyword>
<dbReference type="AlphaFoldDB" id="A0A0G0AFW0"/>
<name>A0A0G0AFW0_9BACT</name>
<dbReference type="GO" id="GO:0005886">
    <property type="term" value="C:plasma membrane"/>
    <property type="evidence" value="ECO:0007669"/>
    <property type="project" value="InterPro"/>
</dbReference>
<comment type="caution">
    <text evidence="2">The sequence shown here is derived from an EMBL/GenBank/DDBJ whole genome shotgun (WGS) entry which is preliminary data.</text>
</comment>
<feature type="transmembrane region" description="Helical" evidence="1">
    <location>
        <begin position="138"/>
        <end position="158"/>
    </location>
</feature>
<dbReference type="Proteomes" id="UP000034488">
    <property type="component" value="Unassembled WGS sequence"/>
</dbReference>
<dbReference type="GO" id="GO:0008961">
    <property type="term" value="F:phosphatidylglycerol-prolipoprotein diacylglyceryl transferase activity"/>
    <property type="evidence" value="ECO:0007669"/>
    <property type="project" value="InterPro"/>
</dbReference>
<accession>A0A0G0AFW0</accession>
<evidence type="ECO:0000313" key="3">
    <source>
        <dbReference type="Proteomes" id="UP000034488"/>
    </source>
</evidence>
<dbReference type="GO" id="GO:0042158">
    <property type="term" value="P:lipoprotein biosynthetic process"/>
    <property type="evidence" value="ECO:0007669"/>
    <property type="project" value="InterPro"/>
</dbReference>
<feature type="transmembrane region" description="Helical" evidence="1">
    <location>
        <begin position="45"/>
        <end position="68"/>
    </location>
</feature>